<evidence type="ECO:0000259" key="1">
    <source>
        <dbReference type="Pfam" id="PF26115"/>
    </source>
</evidence>
<name>A0A1N7JU76_9FLAO</name>
<organism evidence="2 3">
    <name type="scientific">Kaistella chaponensis</name>
    <dbReference type="NCBI Taxonomy" id="713588"/>
    <lineage>
        <taxon>Bacteria</taxon>
        <taxon>Pseudomonadati</taxon>
        <taxon>Bacteroidota</taxon>
        <taxon>Flavobacteriia</taxon>
        <taxon>Flavobacteriales</taxon>
        <taxon>Weeksellaceae</taxon>
        <taxon>Chryseobacterium group</taxon>
        <taxon>Kaistella</taxon>
    </lineage>
</organism>
<dbReference type="RefSeq" id="WP_076385426.1">
    <property type="nucleotide sequence ID" value="NZ_FTOI01000002.1"/>
</dbReference>
<proteinExistence type="predicted"/>
<gene>
    <name evidence="2" type="ORF">SAMN05421789_102324</name>
</gene>
<evidence type="ECO:0000313" key="3">
    <source>
        <dbReference type="Proteomes" id="UP000185839"/>
    </source>
</evidence>
<dbReference type="STRING" id="713588.SAMN05421789_102324"/>
<accession>A0A1N7JU76</accession>
<dbReference type="InterPro" id="IPR058873">
    <property type="entry name" value="PDDEXK_GAPS4"/>
</dbReference>
<protein>
    <recommendedName>
        <fullName evidence="1">GAPS4 PD-(D/E)XK nuclease domain-containing protein</fullName>
    </recommendedName>
</protein>
<reference evidence="3" key="1">
    <citation type="submission" date="2017-01" db="EMBL/GenBank/DDBJ databases">
        <authorList>
            <person name="Varghese N."/>
            <person name="Submissions S."/>
        </authorList>
    </citation>
    <scope>NUCLEOTIDE SEQUENCE [LARGE SCALE GENOMIC DNA]</scope>
    <source>
        <strain evidence="3">DSM 23145</strain>
    </source>
</reference>
<dbReference type="Proteomes" id="UP000185839">
    <property type="component" value="Unassembled WGS sequence"/>
</dbReference>
<evidence type="ECO:0000313" key="2">
    <source>
        <dbReference type="EMBL" id="SIS52875.1"/>
    </source>
</evidence>
<dbReference type="Pfam" id="PF26115">
    <property type="entry name" value="PDDEXK_GAPS4"/>
    <property type="match status" value="1"/>
</dbReference>
<feature type="domain" description="GAPS4 PD-(D/E)XK nuclease" evidence="1">
    <location>
        <begin position="1"/>
        <end position="163"/>
    </location>
</feature>
<dbReference type="OrthoDB" id="2680225at2"/>
<dbReference type="AlphaFoldDB" id="A0A1N7JU76"/>
<keyword evidence="3" id="KW-1185">Reference proteome</keyword>
<dbReference type="EMBL" id="FTOI01000002">
    <property type="protein sequence ID" value="SIS52875.1"/>
    <property type="molecule type" value="Genomic_DNA"/>
</dbReference>
<sequence length="301" mass="34731">MAELQKRIGENGEEIVQNFLKRIGWKETLTNEDIESYDKEFRKNTNGIDGFSYYQNPFIDNCVVNVLISVKYSKNAYIKSNIISDFKSHSLDLSKAIESFTKSNLRKETSGSLKNINSHFNRGLIFWINADQENSLDLIPELDSIDFDTGIPHDGIFLVDNIRFDFVNKCFDILDSKFNDYEHFFIYFTNGLNNNNENPRTGKIMPVEFINSSIIPFVLKKGENSIVIIFCLENFEKESLIQIIGLAKNLSNGVSGSTIISFPDYSKTNHENEVLIVKRKINDFNFTENLSIINYNNYQRN</sequence>